<name>A0A413SVC9_9BACT</name>
<evidence type="ECO:0000313" key="1">
    <source>
        <dbReference type="EMBL" id="RHA72755.1"/>
    </source>
</evidence>
<accession>A0A413SVC9</accession>
<organism evidence="1 2">
    <name type="scientific">Phocaeicola coprophilus</name>
    <dbReference type="NCBI Taxonomy" id="387090"/>
    <lineage>
        <taxon>Bacteria</taxon>
        <taxon>Pseudomonadati</taxon>
        <taxon>Bacteroidota</taxon>
        <taxon>Bacteroidia</taxon>
        <taxon>Bacteroidales</taxon>
        <taxon>Bacteroidaceae</taxon>
        <taxon>Phocaeicola</taxon>
    </lineage>
</organism>
<protein>
    <submittedName>
        <fullName evidence="1">Uncharacterized protein</fullName>
    </submittedName>
</protein>
<dbReference type="Proteomes" id="UP000283855">
    <property type="component" value="Unassembled WGS sequence"/>
</dbReference>
<reference evidence="1 2" key="1">
    <citation type="submission" date="2018-08" db="EMBL/GenBank/DDBJ databases">
        <title>A genome reference for cultivated species of the human gut microbiota.</title>
        <authorList>
            <person name="Zou Y."/>
            <person name="Xue W."/>
            <person name="Luo G."/>
        </authorList>
    </citation>
    <scope>NUCLEOTIDE SEQUENCE [LARGE SCALE GENOMIC DNA]</scope>
    <source>
        <strain evidence="1 2">AM42-38</strain>
    </source>
</reference>
<dbReference type="AlphaFoldDB" id="A0A413SVC9"/>
<dbReference type="EMBL" id="QSFT01000057">
    <property type="protein sequence ID" value="RHA72755.1"/>
    <property type="molecule type" value="Genomic_DNA"/>
</dbReference>
<sequence length="246" mass="28927">MNNNTNKKILTYKEFSRENLFNLILDEYAPNIQVQDIDNPKKDITKDIFSPLRSEIRYELEKRTFILFLFNPVLESIYALRKSSLFDYITGLHLYISSNPNFNYTFGLFKEKITSFDKLIGNWSLFLDSVIADIITLPVIAWKQTLYLEIEDLIRFYLNEKGIIRITINMANFNNFFKGMSSSYNFGIFLYNKDNGNEQLLISGQGNGEGKESGLYKEFTRINELVTNIKEEQNYYIKNTHEHEFA</sequence>
<proteinExistence type="predicted"/>
<dbReference type="RefSeq" id="WP_118401048.1">
    <property type="nucleotide sequence ID" value="NZ_CABJGD010000057.1"/>
</dbReference>
<gene>
    <name evidence="1" type="ORF">DW921_14830</name>
</gene>
<comment type="caution">
    <text evidence="1">The sequence shown here is derived from an EMBL/GenBank/DDBJ whole genome shotgun (WGS) entry which is preliminary data.</text>
</comment>
<evidence type="ECO:0000313" key="2">
    <source>
        <dbReference type="Proteomes" id="UP000283855"/>
    </source>
</evidence>